<sequence length="71" mass="8079">MLSREEYRQFASLGPALVSSSLLELVLTPLYYWILPRNRSRQLKFTHRSVRLTLRTAGVTFGIGVTLGINL</sequence>
<proteinExistence type="predicted"/>
<evidence type="ECO:0000256" key="1">
    <source>
        <dbReference type="SAM" id="Phobius"/>
    </source>
</evidence>
<name>A0AA36AX94_OCTVU</name>
<accession>A0AA36AX94</accession>
<gene>
    <name evidence="2" type="ORF">OCTVUL_1B003052</name>
</gene>
<keyword evidence="3" id="KW-1185">Reference proteome</keyword>
<evidence type="ECO:0000313" key="3">
    <source>
        <dbReference type="Proteomes" id="UP001162480"/>
    </source>
</evidence>
<keyword evidence="1" id="KW-0472">Membrane</keyword>
<dbReference type="Proteomes" id="UP001162480">
    <property type="component" value="Chromosome 6"/>
</dbReference>
<protein>
    <submittedName>
        <fullName evidence="2">Uncharacterized protein</fullName>
    </submittedName>
</protein>
<reference evidence="2" key="1">
    <citation type="submission" date="2023-08" db="EMBL/GenBank/DDBJ databases">
        <authorList>
            <person name="Alioto T."/>
            <person name="Alioto T."/>
            <person name="Gomez Garrido J."/>
        </authorList>
    </citation>
    <scope>NUCLEOTIDE SEQUENCE</scope>
</reference>
<dbReference type="AlphaFoldDB" id="A0AA36AX94"/>
<feature type="transmembrane region" description="Helical" evidence="1">
    <location>
        <begin position="12"/>
        <end position="32"/>
    </location>
</feature>
<keyword evidence="1" id="KW-1133">Transmembrane helix</keyword>
<dbReference type="EMBL" id="OX597819">
    <property type="protein sequence ID" value="CAI9723976.1"/>
    <property type="molecule type" value="Genomic_DNA"/>
</dbReference>
<organism evidence="2 3">
    <name type="scientific">Octopus vulgaris</name>
    <name type="common">Common octopus</name>
    <dbReference type="NCBI Taxonomy" id="6645"/>
    <lineage>
        <taxon>Eukaryota</taxon>
        <taxon>Metazoa</taxon>
        <taxon>Spiralia</taxon>
        <taxon>Lophotrochozoa</taxon>
        <taxon>Mollusca</taxon>
        <taxon>Cephalopoda</taxon>
        <taxon>Coleoidea</taxon>
        <taxon>Octopodiformes</taxon>
        <taxon>Octopoda</taxon>
        <taxon>Incirrata</taxon>
        <taxon>Octopodidae</taxon>
        <taxon>Octopus</taxon>
    </lineage>
</organism>
<keyword evidence="1" id="KW-0812">Transmembrane</keyword>
<evidence type="ECO:0000313" key="2">
    <source>
        <dbReference type="EMBL" id="CAI9723976.1"/>
    </source>
</evidence>